<dbReference type="AlphaFoldDB" id="A0A0B6Z6T1"/>
<gene>
    <name evidence="1" type="primary">ORF48920</name>
</gene>
<organism evidence="1">
    <name type="scientific">Arion vulgaris</name>
    <dbReference type="NCBI Taxonomy" id="1028688"/>
    <lineage>
        <taxon>Eukaryota</taxon>
        <taxon>Metazoa</taxon>
        <taxon>Spiralia</taxon>
        <taxon>Lophotrochozoa</taxon>
        <taxon>Mollusca</taxon>
        <taxon>Gastropoda</taxon>
        <taxon>Heterobranchia</taxon>
        <taxon>Euthyneura</taxon>
        <taxon>Panpulmonata</taxon>
        <taxon>Eupulmonata</taxon>
        <taxon>Stylommatophora</taxon>
        <taxon>Helicina</taxon>
        <taxon>Arionoidea</taxon>
        <taxon>Arionidae</taxon>
        <taxon>Arion</taxon>
    </lineage>
</organism>
<proteinExistence type="predicted"/>
<reference evidence="1" key="1">
    <citation type="submission" date="2014-12" db="EMBL/GenBank/DDBJ databases">
        <title>Insight into the proteome of Arion vulgaris.</title>
        <authorList>
            <person name="Aradska J."/>
            <person name="Bulat T."/>
            <person name="Smidak R."/>
            <person name="Sarate P."/>
            <person name="Gangsoo J."/>
            <person name="Sialana F."/>
            <person name="Bilban M."/>
            <person name="Lubec G."/>
        </authorList>
    </citation>
    <scope>NUCLEOTIDE SEQUENCE</scope>
    <source>
        <tissue evidence="1">Skin</tissue>
    </source>
</reference>
<dbReference type="EMBL" id="HACG01016761">
    <property type="protein sequence ID" value="CEK63626.1"/>
    <property type="molecule type" value="Transcribed_RNA"/>
</dbReference>
<evidence type="ECO:0000313" key="1">
    <source>
        <dbReference type="EMBL" id="CEK63626.1"/>
    </source>
</evidence>
<protein>
    <submittedName>
        <fullName evidence="1">Uncharacterized protein</fullName>
    </submittedName>
</protein>
<accession>A0A0B6Z6T1</accession>
<sequence>MRQALYLIIEIPQKEKYYREEITRLELPNLNMIYNKRKTCHTILRDLNLFSSYLIDPCLS</sequence>
<name>A0A0B6Z6T1_9EUPU</name>